<sequence length="294" mass="32613">MANIKVQNLTKHFGSHQVLDQVNLSIEQGEVYGLLGKNGAGKSTLINIITGFIEPSSGQVHITTPKAKIGVLPDYNTMYNNLTGLEHMVYFNRLLKAKKSKEALISILKRVGLEDGIETKVKNYSFGMKKKLGVAQALINDPDLVFLDEPTSGVDANSVLAIHAVMKDLAHNGTTVCYTSHNLDEVEKLSDKIGIMANGHIEIDGSLEEIRAAYLKEIQVTFKVPKLERKDYHTLSEAFKNELLSIQYDEGSLIVCMVDQTCIPKINNQLVHLGYSVYGIQVHEPSLEEIFINM</sequence>
<evidence type="ECO:0000256" key="3">
    <source>
        <dbReference type="ARBA" id="ARBA00022741"/>
    </source>
</evidence>
<dbReference type="GO" id="GO:0005524">
    <property type="term" value="F:ATP binding"/>
    <property type="evidence" value="ECO:0007669"/>
    <property type="project" value="UniProtKB-KW"/>
</dbReference>
<protein>
    <submittedName>
        <fullName evidence="6">ABC transporter</fullName>
    </submittedName>
</protein>
<dbReference type="EMBL" id="AMSQ01000001">
    <property type="protein sequence ID" value="EKU50362.1"/>
    <property type="molecule type" value="Genomic_DNA"/>
</dbReference>
<dbReference type="PANTHER" id="PTHR42711">
    <property type="entry name" value="ABC TRANSPORTER ATP-BINDING PROTEIN"/>
    <property type="match status" value="1"/>
</dbReference>
<evidence type="ECO:0000259" key="5">
    <source>
        <dbReference type="PROSITE" id="PS50893"/>
    </source>
</evidence>
<dbReference type="Proteomes" id="UP000009885">
    <property type="component" value="Unassembled WGS sequence"/>
</dbReference>
<dbReference type="InterPro" id="IPR003439">
    <property type="entry name" value="ABC_transporter-like_ATP-bd"/>
</dbReference>
<organism evidence="6 7">
    <name type="scientific">Staphylococcus massiliensis S46</name>
    <dbReference type="NCBI Taxonomy" id="1229783"/>
    <lineage>
        <taxon>Bacteria</taxon>
        <taxon>Bacillati</taxon>
        <taxon>Bacillota</taxon>
        <taxon>Bacilli</taxon>
        <taxon>Bacillales</taxon>
        <taxon>Staphylococcaceae</taxon>
        <taxon>Staphylococcus</taxon>
    </lineage>
</organism>
<accession>K9B6D7</accession>
<dbReference type="InterPro" id="IPR027417">
    <property type="entry name" value="P-loop_NTPase"/>
</dbReference>
<keyword evidence="2" id="KW-0813">Transport</keyword>
<dbReference type="PROSITE" id="PS00211">
    <property type="entry name" value="ABC_TRANSPORTER_1"/>
    <property type="match status" value="1"/>
</dbReference>
<dbReference type="InterPro" id="IPR050763">
    <property type="entry name" value="ABC_transporter_ATP-binding"/>
</dbReference>
<dbReference type="AlphaFoldDB" id="K9B6D7"/>
<dbReference type="eggNOG" id="COG1131">
    <property type="taxonomic scope" value="Bacteria"/>
</dbReference>
<reference evidence="6 7" key="1">
    <citation type="journal article" date="2013" name="Genome Announc.">
        <title>Genome Sequence of Staphylococcus massiliensis Strain S46, Isolated from the Surface of Healthy Human Skin.</title>
        <authorList>
            <person name="Srivastav R."/>
            <person name="Singh A."/>
            <person name="Jangir P.K."/>
            <person name="Kumari C."/>
            <person name="Muduli S."/>
            <person name="Sharma R."/>
        </authorList>
    </citation>
    <scope>NUCLEOTIDE SEQUENCE [LARGE SCALE GENOMIC DNA]</scope>
    <source>
        <strain evidence="6 7">S46</strain>
    </source>
</reference>
<evidence type="ECO:0000313" key="7">
    <source>
        <dbReference type="Proteomes" id="UP000009885"/>
    </source>
</evidence>
<dbReference type="InterPro" id="IPR017871">
    <property type="entry name" value="ABC_transporter-like_CS"/>
</dbReference>
<dbReference type="OrthoDB" id="9804819at2"/>
<dbReference type="Gene3D" id="3.40.50.300">
    <property type="entry name" value="P-loop containing nucleotide triphosphate hydrolases"/>
    <property type="match status" value="1"/>
</dbReference>
<evidence type="ECO:0000313" key="6">
    <source>
        <dbReference type="EMBL" id="EKU50362.1"/>
    </source>
</evidence>
<evidence type="ECO:0000256" key="2">
    <source>
        <dbReference type="ARBA" id="ARBA00022448"/>
    </source>
</evidence>
<dbReference type="PANTHER" id="PTHR42711:SF5">
    <property type="entry name" value="ABC TRANSPORTER ATP-BINDING PROTEIN NATA"/>
    <property type="match status" value="1"/>
</dbReference>
<name>K9B6D7_9STAP</name>
<dbReference type="SMART" id="SM00382">
    <property type="entry name" value="AAA"/>
    <property type="match status" value="1"/>
</dbReference>
<dbReference type="GO" id="GO:0016887">
    <property type="term" value="F:ATP hydrolysis activity"/>
    <property type="evidence" value="ECO:0007669"/>
    <property type="project" value="InterPro"/>
</dbReference>
<evidence type="ECO:0000256" key="1">
    <source>
        <dbReference type="ARBA" id="ARBA00005417"/>
    </source>
</evidence>
<proteinExistence type="inferred from homology"/>
<dbReference type="SUPFAM" id="SSF52540">
    <property type="entry name" value="P-loop containing nucleoside triphosphate hydrolases"/>
    <property type="match status" value="1"/>
</dbReference>
<comment type="similarity">
    <text evidence="1">Belongs to the ABC transporter superfamily.</text>
</comment>
<gene>
    <name evidence="6" type="ORF">C273_00025</name>
</gene>
<dbReference type="Pfam" id="PF00005">
    <property type="entry name" value="ABC_tran"/>
    <property type="match status" value="1"/>
</dbReference>
<dbReference type="STRING" id="1229783.C273_00025"/>
<keyword evidence="7" id="KW-1185">Reference proteome</keyword>
<keyword evidence="4" id="KW-0067">ATP-binding</keyword>
<evidence type="ECO:0000256" key="4">
    <source>
        <dbReference type="ARBA" id="ARBA00022840"/>
    </source>
</evidence>
<dbReference type="PROSITE" id="PS50893">
    <property type="entry name" value="ABC_TRANSPORTER_2"/>
    <property type="match status" value="1"/>
</dbReference>
<feature type="domain" description="ABC transporter" evidence="5">
    <location>
        <begin position="4"/>
        <end position="223"/>
    </location>
</feature>
<dbReference type="RefSeq" id="WP_009381563.1">
    <property type="nucleotide sequence ID" value="NZ_AMSQ01000001.1"/>
</dbReference>
<comment type="caution">
    <text evidence="6">The sequence shown here is derived from an EMBL/GenBank/DDBJ whole genome shotgun (WGS) entry which is preliminary data.</text>
</comment>
<dbReference type="CDD" id="cd03230">
    <property type="entry name" value="ABC_DR_subfamily_A"/>
    <property type="match status" value="1"/>
</dbReference>
<dbReference type="InterPro" id="IPR003593">
    <property type="entry name" value="AAA+_ATPase"/>
</dbReference>
<keyword evidence="3" id="KW-0547">Nucleotide-binding</keyword>
<dbReference type="PATRIC" id="fig|1229783.3.peg.5"/>